<feature type="region of interest" description="Disordered" evidence="1">
    <location>
        <begin position="1"/>
        <end position="20"/>
    </location>
</feature>
<dbReference type="AlphaFoldDB" id="A0A9N9JMA6"/>
<dbReference type="EMBL" id="CAJVPV010056642">
    <property type="protein sequence ID" value="CAG8785918.1"/>
    <property type="molecule type" value="Genomic_DNA"/>
</dbReference>
<evidence type="ECO:0000313" key="2">
    <source>
        <dbReference type="EMBL" id="CAG8785918.1"/>
    </source>
</evidence>
<sequence length="175" mass="19533">QENEGIFQPESSMVPINSVEDDDGYIFEDIPEVELASSLEVEEIDYKNLSNLDSTKPSISTLASKHSPTYSSKSMFTYSNPFDLLKKSPPPSPNRDPVVHHRNSSPPQKKGESSMQKDGGTSYKPEQSLPFLPELSAWNVRANILSRGQPSNNIPDGVRLPRGVILYRTGERNER</sequence>
<accession>A0A9N9JMA6</accession>
<feature type="non-terminal residue" evidence="2">
    <location>
        <position position="175"/>
    </location>
</feature>
<name>A0A9N9JMA6_9GLOM</name>
<feature type="non-terminal residue" evidence="2">
    <location>
        <position position="1"/>
    </location>
</feature>
<protein>
    <submittedName>
        <fullName evidence="2">10726_t:CDS:1</fullName>
    </submittedName>
</protein>
<dbReference type="OrthoDB" id="21128at2759"/>
<feature type="compositionally biased region" description="Polar residues" evidence="1">
    <location>
        <begin position="50"/>
        <end position="80"/>
    </location>
</feature>
<evidence type="ECO:0000256" key="1">
    <source>
        <dbReference type="SAM" id="MobiDB-lite"/>
    </source>
</evidence>
<proteinExistence type="predicted"/>
<feature type="region of interest" description="Disordered" evidence="1">
    <location>
        <begin position="50"/>
        <end position="128"/>
    </location>
</feature>
<keyword evidence="3" id="KW-1185">Reference proteome</keyword>
<gene>
    <name evidence="2" type="ORF">AMORRO_LOCUS17723</name>
</gene>
<reference evidence="2" key="1">
    <citation type="submission" date="2021-06" db="EMBL/GenBank/DDBJ databases">
        <authorList>
            <person name="Kallberg Y."/>
            <person name="Tangrot J."/>
            <person name="Rosling A."/>
        </authorList>
    </citation>
    <scope>NUCLEOTIDE SEQUENCE</scope>
    <source>
        <strain evidence="2">CL551</strain>
    </source>
</reference>
<comment type="caution">
    <text evidence="2">The sequence shown here is derived from an EMBL/GenBank/DDBJ whole genome shotgun (WGS) entry which is preliminary data.</text>
</comment>
<organism evidence="2 3">
    <name type="scientific">Acaulospora morrowiae</name>
    <dbReference type="NCBI Taxonomy" id="94023"/>
    <lineage>
        <taxon>Eukaryota</taxon>
        <taxon>Fungi</taxon>
        <taxon>Fungi incertae sedis</taxon>
        <taxon>Mucoromycota</taxon>
        <taxon>Glomeromycotina</taxon>
        <taxon>Glomeromycetes</taxon>
        <taxon>Diversisporales</taxon>
        <taxon>Acaulosporaceae</taxon>
        <taxon>Acaulospora</taxon>
    </lineage>
</organism>
<evidence type="ECO:0000313" key="3">
    <source>
        <dbReference type="Proteomes" id="UP000789342"/>
    </source>
</evidence>
<dbReference type="Proteomes" id="UP000789342">
    <property type="component" value="Unassembled WGS sequence"/>
</dbReference>